<evidence type="ECO:0000259" key="2">
    <source>
        <dbReference type="Pfam" id="PF03372"/>
    </source>
</evidence>
<keyword evidence="4" id="KW-1185">Reference proteome</keyword>
<dbReference type="InterPro" id="IPR005135">
    <property type="entry name" value="Endo/exonuclease/phosphatase"/>
</dbReference>
<dbReference type="Gene3D" id="3.60.10.10">
    <property type="entry name" value="Endonuclease/exonuclease/phosphatase"/>
    <property type="match status" value="1"/>
</dbReference>
<protein>
    <recommendedName>
        <fullName evidence="2">Endonuclease/exonuclease/phosphatase domain-containing protein</fullName>
    </recommendedName>
</protein>
<evidence type="ECO:0000313" key="3">
    <source>
        <dbReference type="EMBL" id="GHC65853.1"/>
    </source>
</evidence>
<sequence length="363" mass="39053">MGFLAGQPVYAGYCHGQDRRDDPRKAADQRRYGLGGCLTLSLWLWLALSGAVFAEKLRVAFWNADLSRDGPGLLLRDLGKADDPQLDAAVAGVLQVRADVLVLAGVDFDLELRALNGFAERLAQHGLGFPYRFAFAPNAGLPTGLDMDNNGRLAEPRDAQGYGRFAGQGGMAILSRLPLDGGQDFSDFLWKDLPGAILPPDMTAEQMAVQRLASVGHWNVALRLPDGNALNLLVWAATPPVFDGPEDRNGRRNHDEAAFWAQYLAGALPFVPPDGSFILVGQSNLDPERGDGRRQAIKGLLTNPLLQNPLGAPTADYGGTLGALRVDVILPSADLRLLDSGTLWPPDAKASRHALIWVDVALP</sequence>
<proteinExistence type="predicted"/>
<reference evidence="3" key="2">
    <citation type="submission" date="2020-09" db="EMBL/GenBank/DDBJ databases">
        <authorList>
            <person name="Sun Q."/>
            <person name="Kim S."/>
        </authorList>
    </citation>
    <scope>NUCLEOTIDE SEQUENCE</scope>
    <source>
        <strain evidence="3">KCTC 23310</strain>
    </source>
</reference>
<feature type="domain" description="Endonuclease/exonuclease/phosphatase" evidence="2">
    <location>
        <begin position="62"/>
        <end position="353"/>
    </location>
</feature>
<dbReference type="SUPFAM" id="SSF56219">
    <property type="entry name" value="DNase I-like"/>
    <property type="match status" value="1"/>
</dbReference>
<dbReference type="Pfam" id="PF03372">
    <property type="entry name" value="Exo_endo_phos"/>
    <property type="match status" value="1"/>
</dbReference>
<evidence type="ECO:0000313" key="4">
    <source>
        <dbReference type="Proteomes" id="UP000638981"/>
    </source>
</evidence>
<gene>
    <name evidence="3" type="ORF">GCM10007315_33090</name>
</gene>
<keyword evidence="1" id="KW-0812">Transmembrane</keyword>
<dbReference type="GO" id="GO:0003824">
    <property type="term" value="F:catalytic activity"/>
    <property type="evidence" value="ECO:0007669"/>
    <property type="project" value="InterPro"/>
</dbReference>
<dbReference type="RefSeq" id="WP_189413161.1">
    <property type="nucleotide sequence ID" value="NZ_BMYJ01000013.1"/>
</dbReference>
<dbReference type="InterPro" id="IPR036691">
    <property type="entry name" value="Endo/exonu/phosph_ase_sf"/>
</dbReference>
<comment type="caution">
    <text evidence="3">The sequence shown here is derived from an EMBL/GenBank/DDBJ whole genome shotgun (WGS) entry which is preliminary data.</text>
</comment>
<name>A0A918TW50_9RHOB</name>
<keyword evidence="1" id="KW-1133">Transmembrane helix</keyword>
<dbReference type="AlphaFoldDB" id="A0A918TW50"/>
<feature type="transmembrane region" description="Helical" evidence="1">
    <location>
        <begin position="32"/>
        <end position="54"/>
    </location>
</feature>
<accession>A0A918TW50</accession>
<keyword evidence="1" id="KW-0472">Membrane</keyword>
<evidence type="ECO:0000256" key="1">
    <source>
        <dbReference type="SAM" id="Phobius"/>
    </source>
</evidence>
<reference evidence="3" key="1">
    <citation type="journal article" date="2014" name="Int. J. Syst. Evol. Microbiol.">
        <title>Complete genome sequence of Corynebacterium casei LMG S-19264T (=DSM 44701T), isolated from a smear-ripened cheese.</title>
        <authorList>
            <consortium name="US DOE Joint Genome Institute (JGI-PGF)"/>
            <person name="Walter F."/>
            <person name="Albersmeier A."/>
            <person name="Kalinowski J."/>
            <person name="Ruckert C."/>
        </authorList>
    </citation>
    <scope>NUCLEOTIDE SEQUENCE</scope>
    <source>
        <strain evidence="3">KCTC 23310</strain>
    </source>
</reference>
<dbReference type="Proteomes" id="UP000638981">
    <property type="component" value="Unassembled WGS sequence"/>
</dbReference>
<organism evidence="3 4">
    <name type="scientific">Neogemmobacter tilapiae</name>
    <dbReference type="NCBI Taxonomy" id="875041"/>
    <lineage>
        <taxon>Bacteria</taxon>
        <taxon>Pseudomonadati</taxon>
        <taxon>Pseudomonadota</taxon>
        <taxon>Alphaproteobacteria</taxon>
        <taxon>Rhodobacterales</taxon>
        <taxon>Paracoccaceae</taxon>
        <taxon>Neogemmobacter</taxon>
    </lineage>
</organism>
<dbReference type="EMBL" id="BMYJ01000013">
    <property type="protein sequence ID" value="GHC65853.1"/>
    <property type="molecule type" value="Genomic_DNA"/>
</dbReference>